<organism evidence="11 12">
    <name type="scientific">Leptospirillum ferriphilum YSK</name>
    <dbReference type="NCBI Taxonomy" id="1441628"/>
    <lineage>
        <taxon>Bacteria</taxon>
        <taxon>Pseudomonadati</taxon>
        <taxon>Nitrospirota</taxon>
        <taxon>Nitrospiria</taxon>
        <taxon>Nitrospirales</taxon>
        <taxon>Nitrospiraceae</taxon>
        <taxon>Leptospirillum</taxon>
    </lineage>
</organism>
<keyword evidence="5 9" id="KW-0067">ATP-binding</keyword>
<evidence type="ECO:0000259" key="10">
    <source>
        <dbReference type="Pfam" id="PF01467"/>
    </source>
</evidence>
<dbReference type="UniPathway" id="UPA00241">
    <property type="reaction ID" value="UER00355"/>
</dbReference>
<evidence type="ECO:0000256" key="1">
    <source>
        <dbReference type="ARBA" id="ARBA00022490"/>
    </source>
</evidence>
<keyword evidence="1 9" id="KW-0963">Cytoplasm</keyword>
<comment type="similarity">
    <text evidence="9">Belongs to the bacterial CoaD family.</text>
</comment>
<feature type="site" description="Transition state stabilizer" evidence="9">
    <location>
        <position position="19"/>
    </location>
</feature>
<dbReference type="KEGG" id="lfp:Y981_06140"/>
<comment type="catalytic activity">
    <reaction evidence="8 9">
        <text>(R)-4'-phosphopantetheine + ATP + H(+) = 3'-dephospho-CoA + diphosphate</text>
        <dbReference type="Rhea" id="RHEA:19801"/>
        <dbReference type="ChEBI" id="CHEBI:15378"/>
        <dbReference type="ChEBI" id="CHEBI:30616"/>
        <dbReference type="ChEBI" id="CHEBI:33019"/>
        <dbReference type="ChEBI" id="CHEBI:57328"/>
        <dbReference type="ChEBI" id="CHEBI:61723"/>
        <dbReference type="EC" id="2.7.7.3"/>
    </reaction>
</comment>
<dbReference type="Pfam" id="PF01467">
    <property type="entry name" value="CTP_transf_like"/>
    <property type="match status" value="1"/>
</dbReference>
<feature type="binding site" evidence="9">
    <location>
        <position position="11"/>
    </location>
    <ligand>
        <name>substrate</name>
    </ligand>
</feature>
<dbReference type="GO" id="GO:0005737">
    <property type="term" value="C:cytoplasm"/>
    <property type="evidence" value="ECO:0007669"/>
    <property type="project" value="UniProtKB-SubCell"/>
</dbReference>
<dbReference type="GO" id="GO:0005524">
    <property type="term" value="F:ATP binding"/>
    <property type="evidence" value="ECO:0007669"/>
    <property type="project" value="UniProtKB-KW"/>
</dbReference>
<keyword evidence="2 9" id="KW-0808">Transferase</keyword>
<comment type="subcellular location">
    <subcellularLocation>
        <location evidence="9">Cytoplasm</location>
    </subcellularLocation>
</comment>
<feature type="binding site" evidence="9">
    <location>
        <position position="19"/>
    </location>
    <ligand>
        <name>ATP</name>
        <dbReference type="ChEBI" id="CHEBI:30616"/>
    </ligand>
</feature>
<dbReference type="GO" id="GO:0015937">
    <property type="term" value="P:coenzyme A biosynthetic process"/>
    <property type="evidence" value="ECO:0007669"/>
    <property type="project" value="UniProtKB-UniRule"/>
</dbReference>
<dbReference type="PANTHER" id="PTHR21342:SF1">
    <property type="entry name" value="PHOSPHOPANTETHEINE ADENYLYLTRANSFERASE"/>
    <property type="match status" value="1"/>
</dbReference>
<comment type="pathway">
    <text evidence="9">Cofactor biosynthesis; coenzyme A biosynthesis; CoA from (R)-pantothenate: step 4/5.</text>
</comment>
<evidence type="ECO:0000313" key="11">
    <source>
        <dbReference type="EMBL" id="AIA30495.1"/>
    </source>
</evidence>
<dbReference type="PRINTS" id="PR01020">
    <property type="entry name" value="LPSBIOSNTHSS"/>
</dbReference>
<evidence type="ECO:0000256" key="9">
    <source>
        <dbReference type="HAMAP-Rule" id="MF_00151"/>
    </source>
</evidence>
<feature type="binding site" evidence="9">
    <location>
        <begin position="91"/>
        <end position="93"/>
    </location>
    <ligand>
        <name>ATP</name>
        <dbReference type="ChEBI" id="CHEBI:30616"/>
    </ligand>
</feature>
<proteinExistence type="inferred from homology"/>
<evidence type="ECO:0000256" key="5">
    <source>
        <dbReference type="ARBA" id="ARBA00022840"/>
    </source>
</evidence>
<dbReference type="GO" id="GO:0004595">
    <property type="term" value="F:pantetheine-phosphate adenylyltransferase activity"/>
    <property type="evidence" value="ECO:0007669"/>
    <property type="project" value="UniProtKB-UniRule"/>
</dbReference>
<evidence type="ECO:0000256" key="3">
    <source>
        <dbReference type="ARBA" id="ARBA00022695"/>
    </source>
</evidence>
<evidence type="ECO:0000256" key="6">
    <source>
        <dbReference type="ARBA" id="ARBA00022842"/>
    </source>
</evidence>
<feature type="binding site" evidence="9">
    <location>
        <begin position="11"/>
        <end position="12"/>
    </location>
    <ligand>
        <name>ATP</name>
        <dbReference type="ChEBI" id="CHEBI:30616"/>
    </ligand>
</feature>
<dbReference type="Gene3D" id="3.40.50.620">
    <property type="entry name" value="HUPs"/>
    <property type="match status" value="1"/>
</dbReference>
<feature type="binding site" evidence="9">
    <location>
        <position position="76"/>
    </location>
    <ligand>
        <name>substrate</name>
    </ligand>
</feature>
<keyword evidence="3 9" id="KW-0548">Nucleotidyltransferase</keyword>
<dbReference type="Proteomes" id="UP000027059">
    <property type="component" value="Chromosome"/>
</dbReference>
<dbReference type="AlphaFoldDB" id="A0A059XTT4"/>
<dbReference type="EC" id="2.7.7.3" evidence="9"/>
<accession>A0A059XTT4</accession>
<evidence type="ECO:0000256" key="8">
    <source>
        <dbReference type="ARBA" id="ARBA00029346"/>
    </source>
</evidence>
<evidence type="ECO:0000256" key="7">
    <source>
        <dbReference type="ARBA" id="ARBA00022993"/>
    </source>
</evidence>
<sequence length="166" mass="18844">MNKKKAVYPGTFDPVTFGHLDMLNRALTIFDEILIAVAENPRKSPLFSLEERIELIRQVAPAPPPAVQVVGFHSLLVDFVRKNNCQVILRGVRAVSDFDYELRMALINQTLARDIETVFLMPSEKYMFITSTMIREISELGGDLAMLVPPTVEEALKKKFFRSDTE</sequence>
<name>A0A059XTT4_9BACT</name>
<dbReference type="CDD" id="cd02163">
    <property type="entry name" value="PPAT"/>
    <property type="match status" value="1"/>
</dbReference>
<evidence type="ECO:0000256" key="2">
    <source>
        <dbReference type="ARBA" id="ARBA00022679"/>
    </source>
</evidence>
<feature type="binding site" evidence="9">
    <location>
        <position position="43"/>
    </location>
    <ligand>
        <name>substrate</name>
    </ligand>
</feature>
<feature type="binding site" evidence="9">
    <location>
        <position position="90"/>
    </location>
    <ligand>
        <name>substrate</name>
    </ligand>
</feature>
<feature type="binding site" evidence="9">
    <location>
        <position position="101"/>
    </location>
    <ligand>
        <name>ATP</name>
        <dbReference type="ChEBI" id="CHEBI:30616"/>
    </ligand>
</feature>
<keyword evidence="12" id="KW-1185">Reference proteome</keyword>
<keyword evidence="6 9" id="KW-0460">Magnesium</keyword>
<dbReference type="PANTHER" id="PTHR21342">
    <property type="entry name" value="PHOSPHOPANTETHEINE ADENYLYLTRANSFERASE"/>
    <property type="match status" value="1"/>
</dbReference>
<dbReference type="EMBL" id="CP007243">
    <property type="protein sequence ID" value="AIA30495.1"/>
    <property type="molecule type" value="Genomic_DNA"/>
</dbReference>
<gene>
    <name evidence="9" type="primary">coaD</name>
    <name evidence="11" type="ORF">Y981_06140</name>
</gene>
<dbReference type="NCBIfam" id="TIGR01510">
    <property type="entry name" value="coaD_prev_kdtB"/>
    <property type="match status" value="1"/>
</dbReference>
<dbReference type="RefSeq" id="WP_014961003.1">
    <property type="nucleotide sequence ID" value="NZ_CP007243.1"/>
</dbReference>
<reference evidence="11 12" key="2">
    <citation type="journal article" date="2015" name="Biomed. Res. Int.">
        <title>Effects of Arsenite Resistance on the Growth and Functional Gene Expression of Leptospirillum ferriphilum and Acidithiobacillus thiooxidans in Pure Culture and Coculture.</title>
        <authorList>
            <person name="Jiang H."/>
            <person name="Liang Y."/>
            <person name="Yin H."/>
            <person name="Xiao Y."/>
            <person name="Guo X."/>
            <person name="Xu Y."/>
            <person name="Hu Q."/>
            <person name="Liu H."/>
            <person name="Liu X."/>
        </authorList>
    </citation>
    <scope>NUCLEOTIDE SEQUENCE [LARGE SCALE GENOMIC DNA]</scope>
    <source>
        <strain evidence="11 12">YSK</strain>
    </source>
</reference>
<feature type="binding site" evidence="9">
    <location>
        <begin position="126"/>
        <end position="132"/>
    </location>
    <ligand>
        <name>ATP</name>
        <dbReference type="ChEBI" id="CHEBI:30616"/>
    </ligand>
</feature>
<reference evidence="12" key="1">
    <citation type="submission" date="2014-02" db="EMBL/GenBank/DDBJ databases">
        <title>Complete genome sequence and comparative genomic analysis of the nitrogen-fixing bacterium Leptospirillum ferriphilum YSK.</title>
        <authorList>
            <person name="Guo X."/>
            <person name="Yin H."/>
            <person name="Liang Y."/>
            <person name="Hu Q."/>
            <person name="Ma L."/>
            <person name="Xiao Y."/>
            <person name="Zhang X."/>
            <person name="Qiu G."/>
            <person name="Liu X."/>
        </authorList>
    </citation>
    <scope>NUCLEOTIDE SEQUENCE [LARGE SCALE GENOMIC DNA]</scope>
    <source>
        <strain evidence="12">YSK</strain>
    </source>
</reference>
<evidence type="ECO:0000256" key="4">
    <source>
        <dbReference type="ARBA" id="ARBA00022741"/>
    </source>
</evidence>
<feature type="domain" description="Cytidyltransferase-like" evidence="10">
    <location>
        <begin position="7"/>
        <end position="136"/>
    </location>
</feature>
<protein>
    <recommendedName>
        <fullName evidence="9">Phosphopantetheine adenylyltransferase</fullName>
        <ecNumber evidence="9">2.7.7.3</ecNumber>
    </recommendedName>
    <alternativeName>
        <fullName evidence="9">Dephospho-CoA pyrophosphorylase</fullName>
    </alternativeName>
    <alternativeName>
        <fullName evidence="9">Pantetheine-phosphate adenylyltransferase</fullName>
        <shortName evidence="9">PPAT</shortName>
    </alternativeName>
</protein>
<dbReference type="OrthoDB" id="9806661at2"/>
<dbReference type="NCBIfam" id="TIGR00125">
    <property type="entry name" value="cyt_tran_rel"/>
    <property type="match status" value="1"/>
</dbReference>
<evidence type="ECO:0000313" key="12">
    <source>
        <dbReference type="Proteomes" id="UP000027059"/>
    </source>
</evidence>
<keyword evidence="4 9" id="KW-0547">Nucleotide-binding</keyword>
<dbReference type="InterPro" id="IPR004821">
    <property type="entry name" value="Cyt_trans-like"/>
</dbReference>
<comment type="subunit">
    <text evidence="9">Homohexamer.</text>
</comment>
<dbReference type="HOGENOM" id="CLU_100149_0_1_0"/>
<dbReference type="SUPFAM" id="SSF52374">
    <property type="entry name" value="Nucleotidylyl transferase"/>
    <property type="match status" value="1"/>
</dbReference>
<comment type="cofactor">
    <cofactor evidence="9">
        <name>Mg(2+)</name>
        <dbReference type="ChEBI" id="CHEBI:18420"/>
    </cofactor>
</comment>
<dbReference type="InterPro" id="IPR014729">
    <property type="entry name" value="Rossmann-like_a/b/a_fold"/>
</dbReference>
<keyword evidence="7 9" id="KW-0173">Coenzyme A biosynthesis</keyword>
<dbReference type="InterPro" id="IPR001980">
    <property type="entry name" value="PPAT"/>
</dbReference>
<dbReference type="HAMAP" id="MF_00151">
    <property type="entry name" value="PPAT_bact"/>
    <property type="match status" value="1"/>
</dbReference>
<comment type="function">
    <text evidence="9">Reversibly transfers an adenylyl group from ATP to 4'-phosphopantetheine, yielding dephospho-CoA (dPCoA) and pyrophosphate.</text>
</comment>